<dbReference type="GO" id="GO:0055085">
    <property type="term" value="P:transmembrane transport"/>
    <property type="evidence" value="ECO:0007669"/>
    <property type="project" value="TreeGrafter"/>
</dbReference>
<comment type="subcellular location">
    <subcellularLocation>
        <location evidence="1">Membrane</location>
        <topology evidence="1">Multi-pass membrane protein</topology>
    </subcellularLocation>
</comment>
<dbReference type="PANTHER" id="PTHR21716:SF64">
    <property type="entry name" value="AI-2 TRANSPORT PROTEIN TQSA"/>
    <property type="match status" value="1"/>
</dbReference>
<sequence length="360" mass="39387">MNGAPSSRAEFWLWGGCAALFALLFYSLLPVLTPFIVGAVLAYICGPITDRLSALGLPRSLAAWLTIMAVGLVLVTLVLLVLPIFWRQIAVFIQQLPDLLGRLDTLLQDLGRRIGVDIDRIDPEFVRDWLKEHWASAQSWLLVLLGKLKSGGAVLVGTLIDLALIPLVMFYLLVESPRLRRALLRLLPRDCQQPVARKMRGIDQVLAEFLRGQLSVMIALAFYYSISLSLAGLNFALPIGVITGLVAFIPYVGYGTGVVLATLATLLQGPELGLVLPVVIIFALGQALETYVLTPYLVGERIGLHPLAVIFVLMAFAHWFGFVGMLIALPTGAVLLVVLRDLLAAWKRSTLYRGRRGKGP</sequence>
<evidence type="ECO:0000256" key="6">
    <source>
        <dbReference type="SAM" id="Phobius"/>
    </source>
</evidence>
<dbReference type="InterPro" id="IPR002549">
    <property type="entry name" value="AI-2E-like"/>
</dbReference>
<name>A0A0K6IQH5_9PROT</name>
<keyword evidence="8" id="KW-1185">Reference proteome</keyword>
<feature type="transmembrane region" description="Helical" evidence="6">
    <location>
        <begin position="61"/>
        <end position="86"/>
    </location>
</feature>
<comment type="similarity">
    <text evidence="2">Belongs to the autoinducer-2 exporter (AI-2E) (TC 2.A.86) family.</text>
</comment>
<evidence type="ECO:0000256" key="4">
    <source>
        <dbReference type="ARBA" id="ARBA00022989"/>
    </source>
</evidence>
<organism evidence="7 8">
    <name type="scientific">Tepidiphilus thermophilus</name>
    <dbReference type="NCBI Taxonomy" id="876478"/>
    <lineage>
        <taxon>Bacteria</taxon>
        <taxon>Pseudomonadati</taxon>
        <taxon>Pseudomonadota</taxon>
        <taxon>Hydrogenophilia</taxon>
        <taxon>Hydrogenophilales</taxon>
        <taxon>Hydrogenophilaceae</taxon>
        <taxon>Tepidiphilus</taxon>
    </lineage>
</organism>
<evidence type="ECO:0000256" key="3">
    <source>
        <dbReference type="ARBA" id="ARBA00022692"/>
    </source>
</evidence>
<dbReference type="EMBL" id="CYHH01000001">
    <property type="protein sequence ID" value="CUB05351.1"/>
    <property type="molecule type" value="Genomic_DNA"/>
</dbReference>
<dbReference type="OrthoDB" id="5792512at2"/>
<dbReference type="Proteomes" id="UP000182108">
    <property type="component" value="Unassembled WGS sequence"/>
</dbReference>
<dbReference type="AlphaFoldDB" id="A0A0K6IQH5"/>
<accession>A0A0K6IQH5</accession>
<evidence type="ECO:0000256" key="2">
    <source>
        <dbReference type="ARBA" id="ARBA00009773"/>
    </source>
</evidence>
<dbReference type="Pfam" id="PF01594">
    <property type="entry name" value="AI-2E_transport"/>
    <property type="match status" value="1"/>
</dbReference>
<feature type="transmembrane region" description="Helical" evidence="6">
    <location>
        <begin position="12"/>
        <end position="29"/>
    </location>
</feature>
<evidence type="ECO:0000313" key="8">
    <source>
        <dbReference type="Proteomes" id="UP000182108"/>
    </source>
</evidence>
<feature type="transmembrane region" description="Helical" evidence="6">
    <location>
        <begin position="306"/>
        <end position="339"/>
    </location>
</feature>
<reference evidence="8" key="1">
    <citation type="submission" date="2015-08" db="EMBL/GenBank/DDBJ databases">
        <authorList>
            <person name="Babu N.S."/>
            <person name="Beckwith C.J."/>
            <person name="Beseler K.G."/>
            <person name="Brison A."/>
            <person name="Carone J.V."/>
            <person name="Caskin T.P."/>
            <person name="Diamond M."/>
            <person name="Durham M.E."/>
            <person name="Foxe J.M."/>
            <person name="Go M."/>
            <person name="Henderson B.A."/>
            <person name="Jones I.B."/>
            <person name="McGettigan J.A."/>
            <person name="Micheletti S.J."/>
            <person name="Nasrallah M.E."/>
            <person name="Ortiz D."/>
            <person name="Piller C.R."/>
            <person name="Privatt S.R."/>
            <person name="Schneider S.L."/>
            <person name="Sharp S."/>
            <person name="Smith T.C."/>
            <person name="Stanton J.D."/>
            <person name="Ullery H.E."/>
            <person name="Wilson R.J."/>
            <person name="Serrano M.G."/>
            <person name="Buck G."/>
            <person name="Lee V."/>
            <person name="Wang Y."/>
            <person name="Carvalho R."/>
            <person name="Voegtly L."/>
            <person name="Shi R."/>
            <person name="Duckworth R."/>
            <person name="Johnson A."/>
            <person name="Loviza R."/>
            <person name="Walstead R."/>
            <person name="Shah Z."/>
            <person name="Kiflezghi M."/>
            <person name="Wade K."/>
            <person name="Ball S.L."/>
            <person name="Bradley K.W."/>
            <person name="Asai D.J."/>
            <person name="Bowman C.A."/>
            <person name="Russell D.A."/>
            <person name="Pope W.H."/>
            <person name="Jacobs-Sera D."/>
            <person name="Hendrix R.W."/>
            <person name="Hatfull G.F."/>
        </authorList>
    </citation>
    <scope>NUCLEOTIDE SEQUENCE [LARGE SCALE GENOMIC DNA]</scope>
    <source>
        <strain evidence="8">JCM 19170</strain>
    </source>
</reference>
<feature type="transmembrane region" description="Helical" evidence="6">
    <location>
        <begin position="274"/>
        <end position="294"/>
    </location>
</feature>
<gene>
    <name evidence="7" type="ORF">Ga0061068_101327</name>
</gene>
<dbReference type="RefSeq" id="WP_055422688.1">
    <property type="nucleotide sequence ID" value="NZ_CYHH01000001.1"/>
</dbReference>
<dbReference type="GO" id="GO:0016020">
    <property type="term" value="C:membrane"/>
    <property type="evidence" value="ECO:0007669"/>
    <property type="project" value="UniProtKB-SubCell"/>
</dbReference>
<evidence type="ECO:0000313" key="7">
    <source>
        <dbReference type="EMBL" id="CUB05351.1"/>
    </source>
</evidence>
<evidence type="ECO:0000256" key="5">
    <source>
        <dbReference type="ARBA" id="ARBA00023136"/>
    </source>
</evidence>
<keyword evidence="5 6" id="KW-0472">Membrane</keyword>
<dbReference type="PANTHER" id="PTHR21716">
    <property type="entry name" value="TRANSMEMBRANE PROTEIN"/>
    <property type="match status" value="1"/>
</dbReference>
<feature type="transmembrane region" description="Helical" evidence="6">
    <location>
        <begin position="239"/>
        <end position="267"/>
    </location>
</feature>
<feature type="transmembrane region" description="Helical" evidence="6">
    <location>
        <begin position="152"/>
        <end position="174"/>
    </location>
</feature>
<evidence type="ECO:0000256" key="1">
    <source>
        <dbReference type="ARBA" id="ARBA00004141"/>
    </source>
</evidence>
<feature type="transmembrane region" description="Helical" evidence="6">
    <location>
        <begin position="214"/>
        <end position="233"/>
    </location>
</feature>
<keyword evidence="3 6" id="KW-0812">Transmembrane</keyword>
<keyword evidence="4 6" id="KW-1133">Transmembrane helix</keyword>
<proteinExistence type="inferred from homology"/>
<protein>
    <submittedName>
        <fullName evidence="7">Predicted PurR-regulated permease PerM</fullName>
    </submittedName>
</protein>